<dbReference type="InterPro" id="IPR023346">
    <property type="entry name" value="Lysozyme-like_dom_sf"/>
</dbReference>
<evidence type="ECO:0000259" key="4">
    <source>
        <dbReference type="Pfam" id="PF01464"/>
    </source>
</evidence>
<evidence type="ECO:0000256" key="3">
    <source>
        <dbReference type="SAM" id="SignalP"/>
    </source>
</evidence>
<comment type="similarity">
    <text evidence="1">Belongs to the virb1 family.</text>
</comment>
<proteinExistence type="inferred from homology"/>
<dbReference type="Gene3D" id="1.10.530.10">
    <property type="match status" value="1"/>
</dbReference>
<feature type="chain" id="PRO_5037473169" evidence="3">
    <location>
        <begin position="23"/>
        <end position="267"/>
    </location>
</feature>
<feature type="region of interest" description="Disordered" evidence="2">
    <location>
        <begin position="42"/>
        <end position="115"/>
    </location>
</feature>
<gene>
    <name evidence="5" type="ORF">I2H38_09465</name>
</gene>
<reference evidence="5" key="1">
    <citation type="submission" date="2020-11" db="EMBL/GenBank/DDBJ databases">
        <authorList>
            <person name="Kim M.K."/>
        </authorList>
    </citation>
    <scope>NUCLEOTIDE SEQUENCE</scope>
    <source>
        <strain evidence="5">BT350</strain>
    </source>
</reference>
<dbReference type="Pfam" id="PF01464">
    <property type="entry name" value="SLT"/>
    <property type="match status" value="1"/>
</dbReference>
<name>A0A931FSD2_9HYPH</name>
<dbReference type="SUPFAM" id="SSF53955">
    <property type="entry name" value="Lysozyme-like"/>
    <property type="match status" value="1"/>
</dbReference>
<dbReference type="CDD" id="cd00254">
    <property type="entry name" value="LT-like"/>
    <property type="match status" value="1"/>
</dbReference>
<keyword evidence="3" id="KW-0732">Signal</keyword>
<evidence type="ECO:0000256" key="2">
    <source>
        <dbReference type="SAM" id="MobiDB-lite"/>
    </source>
</evidence>
<evidence type="ECO:0000313" key="6">
    <source>
        <dbReference type="Proteomes" id="UP000599312"/>
    </source>
</evidence>
<accession>A0A931FSD2</accession>
<dbReference type="AlphaFoldDB" id="A0A931FSD2"/>
<evidence type="ECO:0000313" key="5">
    <source>
        <dbReference type="EMBL" id="MBF9233601.1"/>
    </source>
</evidence>
<dbReference type="EMBL" id="JADQDO010000003">
    <property type="protein sequence ID" value="MBF9233601.1"/>
    <property type="molecule type" value="Genomic_DNA"/>
</dbReference>
<protein>
    <submittedName>
        <fullName evidence="5">Transglycosylase SLT domain-containing protein</fullName>
    </submittedName>
</protein>
<dbReference type="RefSeq" id="WP_196271597.1">
    <property type="nucleotide sequence ID" value="NZ_JADQDO010000003.1"/>
</dbReference>
<sequence length="267" mass="27728">MRTITVAVLGVVALSIVSQASAESGDGASIVEPVSAEIEASESVAVSTGAEAPTDAEEKSGKAVPAKKPTKIATKGGAEKASNPKAAQEQATAPADATQPEPAVEAAIQPGDQDEPVSVEVTSAILPGQDDARFRLKQADVARAGAVRLLIARHASENDVPFALVDAIVRLESRYNPVARRGANVGLTQINVRTAQSLGYQGGASGLLDAETNLRYGVKYLAQAYKLARGDTCGTILRYQFGHRTETMTKASKAYCGKVKTLIAAVN</sequence>
<dbReference type="InterPro" id="IPR008258">
    <property type="entry name" value="Transglycosylase_SLT_dom_1"/>
</dbReference>
<organism evidence="5 6">
    <name type="scientific">Microvirga alba</name>
    <dbReference type="NCBI Taxonomy" id="2791025"/>
    <lineage>
        <taxon>Bacteria</taxon>
        <taxon>Pseudomonadati</taxon>
        <taxon>Pseudomonadota</taxon>
        <taxon>Alphaproteobacteria</taxon>
        <taxon>Hyphomicrobiales</taxon>
        <taxon>Methylobacteriaceae</taxon>
        <taxon>Microvirga</taxon>
    </lineage>
</organism>
<dbReference type="Proteomes" id="UP000599312">
    <property type="component" value="Unassembled WGS sequence"/>
</dbReference>
<keyword evidence="6" id="KW-1185">Reference proteome</keyword>
<evidence type="ECO:0000256" key="1">
    <source>
        <dbReference type="ARBA" id="ARBA00009387"/>
    </source>
</evidence>
<feature type="signal peptide" evidence="3">
    <location>
        <begin position="1"/>
        <end position="22"/>
    </location>
</feature>
<feature type="compositionally biased region" description="Low complexity" evidence="2">
    <location>
        <begin position="86"/>
        <end position="103"/>
    </location>
</feature>
<feature type="domain" description="Transglycosylase SLT" evidence="4">
    <location>
        <begin position="152"/>
        <end position="249"/>
    </location>
</feature>
<comment type="caution">
    <text evidence="5">The sequence shown here is derived from an EMBL/GenBank/DDBJ whole genome shotgun (WGS) entry which is preliminary data.</text>
</comment>